<feature type="non-terminal residue" evidence="1">
    <location>
        <position position="1"/>
    </location>
</feature>
<dbReference type="EMBL" id="BARW01030784">
    <property type="protein sequence ID" value="GAJ09656.1"/>
    <property type="molecule type" value="Genomic_DNA"/>
</dbReference>
<proteinExistence type="predicted"/>
<reference evidence="1" key="1">
    <citation type="journal article" date="2014" name="Front. Microbiol.">
        <title>High frequency of phylogenetically diverse reductive dehalogenase-homologous genes in deep subseafloor sedimentary metagenomes.</title>
        <authorList>
            <person name="Kawai M."/>
            <person name="Futagami T."/>
            <person name="Toyoda A."/>
            <person name="Takaki Y."/>
            <person name="Nishi S."/>
            <person name="Hori S."/>
            <person name="Arai W."/>
            <person name="Tsubouchi T."/>
            <person name="Morono Y."/>
            <person name="Uchiyama I."/>
            <person name="Ito T."/>
            <person name="Fujiyama A."/>
            <person name="Inagaki F."/>
            <person name="Takami H."/>
        </authorList>
    </citation>
    <scope>NUCLEOTIDE SEQUENCE</scope>
    <source>
        <strain evidence="1">Expedition CK06-06</strain>
    </source>
</reference>
<dbReference type="AlphaFoldDB" id="X1V9H5"/>
<accession>X1V9H5</accession>
<organism evidence="1">
    <name type="scientific">marine sediment metagenome</name>
    <dbReference type="NCBI Taxonomy" id="412755"/>
    <lineage>
        <taxon>unclassified sequences</taxon>
        <taxon>metagenomes</taxon>
        <taxon>ecological metagenomes</taxon>
    </lineage>
</organism>
<protein>
    <submittedName>
        <fullName evidence="1">Uncharacterized protein</fullName>
    </submittedName>
</protein>
<gene>
    <name evidence="1" type="ORF">S12H4_49124</name>
</gene>
<name>X1V9H5_9ZZZZ</name>
<evidence type="ECO:0000313" key="1">
    <source>
        <dbReference type="EMBL" id="GAJ09656.1"/>
    </source>
</evidence>
<comment type="caution">
    <text evidence="1">The sequence shown here is derived from an EMBL/GenBank/DDBJ whole genome shotgun (WGS) entry which is preliminary data.</text>
</comment>
<sequence length="46" mass="5482">AYYSLQITYHCISIRDTIYSILYFKAIFQSLTKRVIKTYNIGNKTE</sequence>